<evidence type="ECO:0000313" key="4">
    <source>
        <dbReference type="Proteomes" id="UP000268051"/>
    </source>
</evidence>
<dbReference type="OrthoDB" id="6563429at2"/>
<accession>A0A378GIV9</accession>
<dbReference type="RefSeq" id="WP_035896157.1">
    <property type="nucleotide sequence ID" value="NZ_AP022665.1"/>
</dbReference>
<dbReference type="Proteomes" id="UP001331691">
    <property type="component" value="Unassembled WGS sequence"/>
</dbReference>
<evidence type="ECO:0000313" key="5">
    <source>
        <dbReference type="Proteomes" id="UP001331691"/>
    </source>
</evidence>
<dbReference type="InterPro" id="IPR015065">
    <property type="entry name" value="GlgS"/>
</dbReference>
<keyword evidence="5" id="KW-1185">Reference proteome</keyword>
<evidence type="ECO:0000313" key="3">
    <source>
        <dbReference type="EMBL" id="ROU17268.1"/>
    </source>
</evidence>
<proteinExistence type="inferred from homology"/>
<dbReference type="AlphaFoldDB" id="A0A378GIV9"/>
<reference evidence="2 5" key="2">
    <citation type="submission" date="2023-10" db="EMBL/GenBank/DDBJ databases">
        <title>Wastewater isolates of ESBL- and carbapenemase-producing Gram-negative bacteria from New Zealand.</title>
        <authorList>
            <person name="Straub C."/>
            <person name="Weaver L."/>
            <person name="Cornelius A."/>
            <person name="Mcgill E."/>
            <person name="Dyet K."/>
            <person name="White L."/>
            <person name="Pattis I."/>
        </authorList>
    </citation>
    <scope>NUCLEOTIDE SEQUENCE [LARGE SCALE GENOMIC DNA]</scope>
    <source>
        <strain evidence="2 5">ESBL09</strain>
    </source>
</reference>
<comment type="function">
    <text evidence="1">Major determinant of cell surface composition. Negatively regulates motility, adhesion and synthesis of biofilm exopolysaccharides.</text>
</comment>
<dbReference type="GO" id="GO:1902201">
    <property type="term" value="P:negative regulation of bacterial-type flagellum-dependent cell motility"/>
    <property type="evidence" value="ECO:0007669"/>
    <property type="project" value="UniProtKB-UniRule"/>
</dbReference>
<protein>
    <recommendedName>
        <fullName evidence="1">Surface composition regulator</fullName>
    </recommendedName>
</protein>
<dbReference type="InterPro" id="IPR036295">
    <property type="entry name" value="GlgS_sf"/>
</dbReference>
<organism evidence="3 4">
    <name type="scientific">Kluyvera ascorbata</name>
    <dbReference type="NCBI Taxonomy" id="51288"/>
    <lineage>
        <taxon>Bacteria</taxon>
        <taxon>Pseudomonadati</taxon>
        <taxon>Pseudomonadota</taxon>
        <taxon>Gammaproteobacteria</taxon>
        <taxon>Enterobacterales</taxon>
        <taxon>Enterobacteriaceae</taxon>
        <taxon>Kluyvera</taxon>
    </lineage>
</organism>
<evidence type="ECO:0000256" key="1">
    <source>
        <dbReference type="HAMAP-Rule" id="MF_00525"/>
    </source>
</evidence>
<comment type="similarity">
    <text evidence="1">Belongs to the GlgS family.</text>
</comment>
<dbReference type="Pfam" id="PF08971">
    <property type="entry name" value="GlgS"/>
    <property type="match status" value="1"/>
</dbReference>
<dbReference type="Gene3D" id="1.20.970.20">
    <property type="entry name" value="Glycogen synthesis protein GlgS"/>
    <property type="match status" value="1"/>
</dbReference>
<dbReference type="GO" id="GO:1900191">
    <property type="term" value="P:negative regulation of single-species biofilm formation"/>
    <property type="evidence" value="ECO:0007669"/>
    <property type="project" value="UniProtKB-UniRule"/>
</dbReference>
<evidence type="ECO:0000313" key="2">
    <source>
        <dbReference type="EMBL" id="MEE9653843.1"/>
    </source>
</evidence>
<dbReference type="EMBL" id="JAZKKV010000001">
    <property type="protein sequence ID" value="MEE9653843.1"/>
    <property type="molecule type" value="Genomic_DNA"/>
</dbReference>
<dbReference type="SUPFAM" id="SSF109747">
    <property type="entry name" value="Glycogen synthesis protein GlgS"/>
    <property type="match status" value="1"/>
</dbReference>
<dbReference type="Proteomes" id="UP000268051">
    <property type="component" value="Unassembled WGS sequence"/>
</dbReference>
<comment type="caution">
    <text evidence="3">The sequence shown here is derived from an EMBL/GenBank/DDBJ whole genome shotgun (WGS) entry which is preliminary data.</text>
</comment>
<name>A0A378GIV9_9ENTR</name>
<dbReference type="HAMAP" id="MF_00525">
    <property type="entry name" value="GlgS"/>
    <property type="match status" value="1"/>
</dbReference>
<dbReference type="EMBL" id="RHFN01000003">
    <property type="protein sequence ID" value="ROU17268.1"/>
    <property type="molecule type" value="Genomic_DNA"/>
</dbReference>
<gene>
    <name evidence="1" type="primary">glgS</name>
    <name evidence="3" type="ORF">EB837_04285</name>
    <name evidence="2" type="ORF">V4836_06675</name>
</gene>
<sequence length="68" mass="8107">MQQQDQQTLMSFDFLARSFAQMQSRGRPVDICAVTGNMNEQQRIWFCARYEYYRTQAESAKQQVVEVY</sequence>
<reference evidence="3 4" key="1">
    <citation type="submission" date="2018-10" db="EMBL/GenBank/DDBJ databases">
        <title>Horizontal transference of carbapenem resistance between Klebsiella pneumoniae and Kluyvera ascorbata during abdominal infection: a case report.</title>
        <authorList>
            <person name="Raro O.H.F."/>
            <person name="Lima-Morales D."/>
            <person name="Barth A.L."/>
            <person name="Paim T.G.S."/>
            <person name="Mott M.P."/>
            <person name="Riche C.V.W."/>
            <person name="Teixeira U.F."/>
            <person name="Waechter F."/>
            <person name="Dias C.A.G."/>
        </authorList>
    </citation>
    <scope>NUCLEOTIDE SEQUENCE [LARGE SCALE GENOMIC DNA]</scope>
    <source>
        <strain evidence="3 4">OT2</strain>
    </source>
</reference>
<dbReference type="GeneID" id="85162290"/>